<protein>
    <submittedName>
        <fullName evidence="1">Uncharacterized protein</fullName>
    </submittedName>
</protein>
<keyword evidence="2" id="KW-1185">Reference proteome</keyword>
<proteinExistence type="predicted"/>
<dbReference type="EMBL" id="JAGDYP010000007">
    <property type="protein sequence ID" value="MBO1884679.1"/>
    <property type="molecule type" value="Genomic_DNA"/>
</dbReference>
<dbReference type="InterPro" id="IPR023346">
    <property type="entry name" value="Lysozyme-like_dom_sf"/>
</dbReference>
<accession>A0ABS3PZA6</accession>
<dbReference type="RefSeq" id="WP_208059128.1">
    <property type="nucleotide sequence ID" value="NZ_JAGDYP010000007.1"/>
</dbReference>
<comment type="caution">
    <text evidence="1">The sequence shown here is derived from an EMBL/GenBank/DDBJ whole genome shotgun (WGS) entry which is preliminary data.</text>
</comment>
<dbReference type="Gene3D" id="1.10.530.10">
    <property type="match status" value="1"/>
</dbReference>
<name>A0ABS3PZA6_9FLAO</name>
<evidence type="ECO:0000313" key="2">
    <source>
        <dbReference type="Proteomes" id="UP000681610"/>
    </source>
</evidence>
<gene>
    <name evidence="1" type="ORF">J4N46_09705</name>
</gene>
<dbReference type="Proteomes" id="UP000681610">
    <property type="component" value="Unassembled WGS sequence"/>
</dbReference>
<organism evidence="1 2">
    <name type="scientific">Capnocytophaga bilenii</name>
    <dbReference type="NCBI Taxonomy" id="2819369"/>
    <lineage>
        <taxon>Bacteria</taxon>
        <taxon>Pseudomonadati</taxon>
        <taxon>Bacteroidota</taxon>
        <taxon>Flavobacteriia</taxon>
        <taxon>Flavobacteriales</taxon>
        <taxon>Flavobacteriaceae</taxon>
        <taxon>Capnocytophaga</taxon>
    </lineage>
</organism>
<sequence>MNKCYCNADFSAEDLKNIIKNVREKSNVVAQKQFLSSFPPSEIAAFHKKYPNYQKNPIYTYKGELVIKYGAADYYSLQKGTKITVDAGTTPVFYVQNKSDYTLFKDNLFHNNTNEKMSPQPDYAAFAKELNAAFSKYGINTCVRKIHFLAQCYLETFRFTKAYEDAGARAAGYKGGADFLGRGLIHLTNDYNYLAYYDAVNDTAHSKLYKNKIGEGVYDYISRIKNDPTLKNDALKLESVMQQVRQFAPQLATNIHYAVDCAGWFWNKNNLNALADKDDVRAVSVKINGGTNGLPEREYYTKIFKEVMNFSANHH</sequence>
<reference evidence="1 2" key="1">
    <citation type="submission" date="2021-03" db="EMBL/GenBank/DDBJ databases">
        <title>Isolation and description of Capnocytophaga bilenii sp. nov., a novel Capnocytophaga species, isolated from a gingivitis subject.</title>
        <authorList>
            <person name="Antezack A."/>
            <person name="Monnet-Corti V."/>
            <person name="La Scola B."/>
        </authorList>
    </citation>
    <scope>NUCLEOTIDE SEQUENCE [LARGE SCALE GENOMIC DNA]</scope>
    <source>
        <strain evidence="1 2">Marseille-Q4570</strain>
    </source>
</reference>
<dbReference type="SUPFAM" id="SSF53955">
    <property type="entry name" value="Lysozyme-like"/>
    <property type="match status" value="2"/>
</dbReference>
<evidence type="ECO:0000313" key="1">
    <source>
        <dbReference type="EMBL" id="MBO1884679.1"/>
    </source>
</evidence>